<reference evidence="6 7" key="1">
    <citation type="submission" date="2017-06" db="EMBL/GenBank/DDBJ databases">
        <authorList>
            <person name="Kim H.J."/>
            <person name="Triplett B.A."/>
        </authorList>
    </citation>
    <scope>NUCLEOTIDE SEQUENCE [LARGE SCALE GENOMIC DNA]</scope>
    <source>
        <strain evidence="6 7">B29T1</strain>
    </source>
</reference>
<dbReference type="Pfam" id="PF02631">
    <property type="entry name" value="RecX_HTH2"/>
    <property type="match status" value="1"/>
</dbReference>
<evidence type="ECO:0000256" key="2">
    <source>
        <dbReference type="ARBA" id="ARBA00009695"/>
    </source>
</evidence>
<evidence type="ECO:0000259" key="5">
    <source>
        <dbReference type="Pfam" id="PF02631"/>
    </source>
</evidence>
<proteinExistence type="inferred from homology"/>
<gene>
    <name evidence="6" type="ORF">SAMN07250955_107224</name>
</gene>
<feature type="domain" description="RecX second three-helical" evidence="5">
    <location>
        <begin position="71"/>
        <end position="110"/>
    </location>
</feature>
<name>A0A212RE13_9PROT</name>
<accession>A0A212RE13</accession>
<keyword evidence="4" id="KW-0963">Cytoplasm</keyword>
<keyword evidence="7" id="KW-1185">Reference proteome</keyword>
<dbReference type="InterPro" id="IPR053924">
    <property type="entry name" value="RecX_HTH_2nd"/>
</dbReference>
<dbReference type="GO" id="GO:0005737">
    <property type="term" value="C:cytoplasm"/>
    <property type="evidence" value="ECO:0007669"/>
    <property type="project" value="UniProtKB-SubCell"/>
</dbReference>
<comment type="similarity">
    <text evidence="2">Belongs to the RecX family.</text>
</comment>
<evidence type="ECO:0000313" key="6">
    <source>
        <dbReference type="EMBL" id="SNB70534.1"/>
    </source>
</evidence>
<comment type="subcellular location">
    <subcellularLocation>
        <location evidence="1">Cytoplasm</location>
    </subcellularLocation>
</comment>
<dbReference type="RefSeq" id="WP_165769587.1">
    <property type="nucleotide sequence ID" value="NZ_FYEH01000007.1"/>
</dbReference>
<sequence>MSKGAPSEETLQAHAVRYLGRYAASRAHLLAILRRRAEKRSRLEGFELDRDLLDQRAERVLARLTELGLLDDAAYAAARARSLARRGRSPGHIALALRQRGLGRAEIESGLASLAAEDEDPALSSARVLARRKRLGPYRPEAERAAWHARDLARLMRAGFDYGTARLALSDDEA</sequence>
<evidence type="ECO:0000313" key="7">
    <source>
        <dbReference type="Proteomes" id="UP000197065"/>
    </source>
</evidence>
<organism evidence="6 7">
    <name type="scientific">Arboricoccus pini</name>
    <dbReference type="NCBI Taxonomy" id="1963835"/>
    <lineage>
        <taxon>Bacteria</taxon>
        <taxon>Pseudomonadati</taxon>
        <taxon>Pseudomonadota</taxon>
        <taxon>Alphaproteobacteria</taxon>
        <taxon>Geminicoccales</taxon>
        <taxon>Geminicoccaceae</taxon>
        <taxon>Arboricoccus</taxon>
    </lineage>
</organism>
<evidence type="ECO:0000256" key="1">
    <source>
        <dbReference type="ARBA" id="ARBA00004496"/>
    </source>
</evidence>
<evidence type="ECO:0000256" key="4">
    <source>
        <dbReference type="ARBA" id="ARBA00022490"/>
    </source>
</evidence>
<dbReference type="InterPro" id="IPR036388">
    <property type="entry name" value="WH-like_DNA-bd_sf"/>
</dbReference>
<evidence type="ECO:0000256" key="3">
    <source>
        <dbReference type="ARBA" id="ARBA00018111"/>
    </source>
</evidence>
<protein>
    <recommendedName>
        <fullName evidence="3">Regulatory protein RecX</fullName>
    </recommendedName>
</protein>
<dbReference type="AlphaFoldDB" id="A0A212RE13"/>
<dbReference type="Proteomes" id="UP000197065">
    <property type="component" value="Unassembled WGS sequence"/>
</dbReference>
<dbReference type="Gene3D" id="1.10.10.10">
    <property type="entry name" value="Winged helix-like DNA-binding domain superfamily/Winged helix DNA-binding domain"/>
    <property type="match status" value="1"/>
</dbReference>
<dbReference type="EMBL" id="FYEH01000007">
    <property type="protein sequence ID" value="SNB70534.1"/>
    <property type="molecule type" value="Genomic_DNA"/>
</dbReference>